<comment type="caution">
    <text evidence="5">The sequence shown here is derived from an EMBL/GenBank/DDBJ whole genome shotgun (WGS) entry which is preliminary data.</text>
</comment>
<evidence type="ECO:0000313" key="6">
    <source>
        <dbReference type="Proteomes" id="UP001219525"/>
    </source>
</evidence>
<dbReference type="InterPro" id="IPR001680">
    <property type="entry name" value="WD40_rpt"/>
</dbReference>
<feature type="repeat" description="WD" evidence="3">
    <location>
        <begin position="874"/>
        <end position="915"/>
    </location>
</feature>
<gene>
    <name evidence="5" type="ORF">GGX14DRAFT_361190</name>
</gene>
<protein>
    <submittedName>
        <fullName evidence="5">WD40 repeat-like protein</fullName>
    </submittedName>
</protein>
<dbReference type="InterPro" id="IPR011047">
    <property type="entry name" value="Quinoprotein_ADH-like_sf"/>
</dbReference>
<feature type="repeat" description="WD" evidence="3">
    <location>
        <begin position="1132"/>
        <end position="1173"/>
    </location>
</feature>
<dbReference type="PANTHER" id="PTHR19879">
    <property type="entry name" value="TRANSCRIPTION INITIATION FACTOR TFIID"/>
    <property type="match status" value="1"/>
</dbReference>
<dbReference type="InterPro" id="IPR027417">
    <property type="entry name" value="P-loop_NTPase"/>
</dbReference>
<dbReference type="Gene3D" id="2.130.10.10">
    <property type="entry name" value="YVTN repeat-like/Quinoprotein amine dehydrogenase"/>
    <property type="match status" value="7"/>
</dbReference>
<feature type="non-terminal residue" evidence="5">
    <location>
        <position position="1379"/>
    </location>
</feature>
<dbReference type="EMBL" id="JARJCW010000022">
    <property type="protein sequence ID" value="KAJ7213168.1"/>
    <property type="molecule type" value="Genomic_DNA"/>
</dbReference>
<dbReference type="Pfam" id="PF00400">
    <property type="entry name" value="WD40"/>
    <property type="match status" value="14"/>
</dbReference>
<feature type="repeat" description="WD" evidence="3">
    <location>
        <begin position="1175"/>
        <end position="1216"/>
    </location>
</feature>
<dbReference type="PROSITE" id="PS00678">
    <property type="entry name" value="WD_REPEATS_1"/>
    <property type="match status" value="10"/>
</dbReference>
<evidence type="ECO:0000259" key="4">
    <source>
        <dbReference type="PROSITE" id="PS50837"/>
    </source>
</evidence>
<feature type="repeat" description="WD" evidence="3">
    <location>
        <begin position="710"/>
        <end position="741"/>
    </location>
</feature>
<sequence length="1379" mass="147791">QVHPYANAAWIILTSVYQVVQNQREMDKQVADLVNAMVGLYSFVEDVQALPAKFGRFQHLLIEIAEKTVECGRFLEEYTQRDFTGTLPSNIHATNADKIKNLVNDLGRLKDSFDRELAIHAASGTTEILRTIKKSAAHLDNAAVLETLSYTRYDASARSECLAGTREGILRDIAEWLMASTDASNVLWLSGVAGSGKSTIATGIYRYFRDRNRLGAFVFFDRSLPREGSPKAVLHSIAHSLAQFSPPFNDALCRVLSDDRKIVEDTIASQFRKLLVEPLAVAAISGPIVVVLDALDECSNPTWLERLLELISHDFSVLTALRFLVTSRPVSVIAEAFRARSNITERRLRTDTSIEDIATYFRAYLPTVGDDRENIIQALTQRSDGLFIWAATACKLLQGYKPKAILGKLLADTYGSADALSSIYVVALRTAIPWGDESFSHDAVAVLGSILVARIPLTDDARDSLLGLEEGTSANVVKYLGCVIQRASDNTARLLHKSFGDYLTDPNRSGNDPWFINGTTHDHDLAVGCLRILNSRLQFNICRLENSHLLNKEVPDLAARIDSYIPATLRYASRYWADHLKGMGREEDILAALHAFMDERLLYWLEVVGLLDEVEETSHILKTALNYAEDSARELEGFLRDARRFVDGFGSVIAQSTPHIYLSALPFAPRNSLVRKKHSTKSRHVLVYSSPANSEWPSLQKVLPGGTGCVALSADGRRVVSGALDRTLRVWDTESGAAKGAPLAGHTERVIAVAFSANGRRIASASWDRTVRVWDMESDNAIGVPLTGCGQTDEITSVALSADGRRIVSGSSDCTVRIWDAESGSAIGALLMGHTDRVMSVALSADGRRVVSGSRDRTVRVWDAESGAALGAALAGHADNVTSVAISADGRRVVSGSQDHTVRVWDAESGAAIGAPLAGHTRSVTSVALSADGRQIVSGSSDQTVRVWDADSGTAIGLPLTGHTEAITAVALSADGRRVASASSDQTVCIWDAESGASSAPLAGHTEEVTSVALSADGRRIVSGSADMTVRIWDAESGTAAGALAGHTGRVTSVALSADGRRIASGSWDQTVRIWDAESGAPINTPLAGHTKDVTSVALSADGRRIVSGSWDGTVRIWDAECGTAIGAPLAGDTEDSEVISVALSADSRRIVSDASDWTVRIWDAESGAAIGTPLAGHTERVTSVALSADGRRIVSGSIDQTVCVWDAGTGTAIGAPLAGHTDEVTSVAVSSDGRRVVSGSLDGTVRVWDAESGAAVGAPLTGHTKDVTSVALSADGGRIVSGSSDRTIRIWAVELAPSQLTTSDALNTSFLANGWMFDPLSGSRIVWVPPWLRNHFCFPANSCVITPHGVTRLDMSNFVHGTGWETCFQDPRVDHSWS</sequence>
<reference evidence="5" key="1">
    <citation type="submission" date="2023-03" db="EMBL/GenBank/DDBJ databases">
        <title>Massive genome expansion in bonnet fungi (Mycena s.s.) driven by repeated elements and novel gene families across ecological guilds.</title>
        <authorList>
            <consortium name="Lawrence Berkeley National Laboratory"/>
            <person name="Harder C.B."/>
            <person name="Miyauchi S."/>
            <person name="Viragh M."/>
            <person name="Kuo A."/>
            <person name="Thoen E."/>
            <person name="Andreopoulos B."/>
            <person name="Lu D."/>
            <person name="Skrede I."/>
            <person name="Drula E."/>
            <person name="Henrissat B."/>
            <person name="Morin E."/>
            <person name="Kohler A."/>
            <person name="Barry K."/>
            <person name="LaButti K."/>
            <person name="Morin E."/>
            <person name="Salamov A."/>
            <person name="Lipzen A."/>
            <person name="Mereny Z."/>
            <person name="Hegedus B."/>
            <person name="Baldrian P."/>
            <person name="Stursova M."/>
            <person name="Weitz H."/>
            <person name="Taylor A."/>
            <person name="Grigoriev I.V."/>
            <person name="Nagy L.G."/>
            <person name="Martin F."/>
            <person name="Kauserud H."/>
        </authorList>
    </citation>
    <scope>NUCLEOTIDE SEQUENCE</scope>
    <source>
        <strain evidence="5">9144</strain>
    </source>
</reference>
<dbReference type="PROSITE" id="PS50294">
    <property type="entry name" value="WD_REPEATS_REGION"/>
    <property type="match status" value="13"/>
</dbReference>
<dbReference type="Proteomes" id="UP001219525">
    <property type="component" value="Unassembled WGS sequence"/>
</dbReference>
<proteinExistence type="predicted"/>
<dbReference type="CDD" id="cd00200">
    <property type="entry name" value="WD40"/>
    <property type="match status" value="2"/>
</dbReference>
<evidence type="ECO:0000256" key="1">
    <source>
        <dbReference type="ARBA" id="ARBA00022574"/>
    </source>
</evidence>
<feature type="repeat" description="WD" evidence="3">
    <location>
        <begin position="1002"/>
        <end position="1043"/>
    </location>
</feature>
<dbReference type="SUPFAM" id="SSF52540">
    <property type="entry name" value="P-loop containing nucleoside triphosphate hydrolases"/>
    <property type="match status" value="1"/>
</dbReference>
<dbReference type="SUPFAM" id="SSF50998">
    <property type="entry name" value="Quinoprotein alcohol dehydrogenase-like"/>
    <property type="match status" value="2"/>
</dbReference>
<name>A0AAD6VL51_9AGAR</name>
<feature type="repeat" description="WD" evidence="3">
    <location>
        <begin position="960"/>
        <end position="1001"/>
    </location>
</feature>
<dbReference type="Gene3D" id="3.40.50.300">
    <property type="entry name" value="P-loop containing nucleotide triphosphate hydrolases"/>
    <property type="match status" value="1"/>
</dbReference>
<feature type="repeat" description="WD" evidence="3">
    <location>
        <begin position="1044"/>
        <end position="1085"/>
    </location>
</feature>
<dbReference type="PROSITE" id="PS50837">
    <property type="entry name" value="NACHT"/>
    <property type="match status" value="1"/>
</dbReference>
<feature type="repeat" description="WD" evidence="3">
    <location>
        <begin position="1218"/>
        <end position="1259"/>
    </location>
</feature>
<keyword evidence="6" id="KW-1185">Reference proteome</keyword>
<feature type="repeat" description="WD" evidence="3">
    <location>
        <begin position="831"/>
        <end position="872"/>
    </location>
</feature>
<feature type="repeat" description="WD" evidence="3">
    <location>
        <begin position="1261"/>
        <end position="1295"/>
    </location>
</feature>
<dbReference type="Pfam" id="PF24883">
    <property type="entry name" value="NPHP3_N"/>
    <property type="match status" value="1"/>
</dbReference>
<dbReference type="PRINTS" id="PR00320">
    <property type="entry name" value="GPROTEINBRPT"/>
</dbReference>
<feature type="repeat" description="WD" evidence="3">
    <location>
        <begin position="917"/>
        <end position="958"/>
    </location>
</feature>
<dbReference type="InterPro" id="IPR007111">
    <property type="entry name" value="NACHT_NTPase"/>
</dbReference>
<accession>A0AAD6VL51</accession>
<evidence type="ECO:0000256" key="3">
    <source>
        <dbReference type="PROSITE-ProRule" id="PRU00221"/>
    </source>
</evidence>
<dbReference type="InterPro" id="IPR056884">
    <property type="entry name" value="NPHP3-like_N"/>
</dbReference>
<keyword evidence="1 3" id="KW-0853">WD repeat</keyword>
<dbReference type="SMART" id="SM00320">
    <property type="entry name" value="WD40"/>
    <property type="match status" value="14"/>
</dbReference>
<dbReference type="PROSITE" id="PS50082">
    <property type="entry name" value="WD_REPEATS_2"/>
    <property type="match status" value="14"/>
</dbReference>
<organism evidence="5 6">
    <name type="scientific">Mycena pura</name>
    <dbReference type="NCBI Taxonomy" id="153505"/>
    <lineage>
        <taxon>Eukaryota</taxon>
        <taxon>Fungi</taxon>
        <taxon>Dikarya</taxon>
        <taxon>Basidiomycota</taxon>
        <taxon>Agaricomycotina</taxon>
        <taxon>Agaricomycetes</taxon>
        <taxon>Agaricomycetidae</taxon>
        <taxon>Agaricales</taxon>
        <taxon>Marasmiineae</taxon>
        <taxon>Mycenaceae</taxon>
        <taxon>Mycena</taxon>
    </lineage>
</organism>
<dbReference type="PANTHER" id="PTHR19879:SF9">
    <property type="entry name" value="TRANSCRIPTION INITIATION FACTOR TFIID SUBUNIT 5"/>
    <property type="match status" value="1"/>
</dbReference>
<evidence type="ECO:0000256" key="2">
    <source>
        <dbReference type="ARBA" id="ARBA00022737"/>
    </source>
</evidence>
<feature type="repeat" description="WD" evidence="3">
    <location>
        <begin position="1087"/>
        <end position="1128"/>
    </location>
</feature>
<feature type="repeat" description="WD" evidence="3">
    <location>
        <begin position="788"/>
        <end position="829"/>
    </location>
</feature>
<keyword evidence="2" id="KW-0677">Repeat</keyword>
<dbReference type="InterPro" id="IPR020472">
    <property type="entry name" value="WD40_PAC1"/>
</dbReference>
<feature type="repeat" description="WD" evidence="3">
    <location>
        <begin position="743"/>
        <end position="784"/>
    </location>
</feature>
<dbReference type="InterPro" id="IPR015943">
    <property type="entry name" value="WD40/YVTN_repeat-like_dom_sf"/>
</dbReference>
<dbReference type="InterPro" id="IPR019775">
    <property type="entry name" value="WD40_repeat_CS"/>
</dbReference>
<evidence type="ECO:0000313" key="5">
    <source>
        <dbReference type="EMBL" id="KAJ7213168.1"/>
    </source>
</evidence>
<feature type="domain" description="NACHT" evidence="4">
    <location>
        <begin position="185"/>
        <end position="329"/>
    </location>
</feature>